<dbReference type="InterPro" id="IPR011991">
    <property type="entry name" value="ArsR-like_HTH"/>
</dbReference>
<evidence type="ECO:0000256" key="2">
    <source>
        <dbReference type="ARBA" id="ARBA00023125"/>
    </source>
</evidence>
<dbReference type="RefSeq" id="WP_310255421.1">
    <property type="nucleotide sequence ID" value="NZ_JAVDWA010000001.1"/>
</dbReference>
<feature type="domain" description="HTH arsR-type" evidence="4">
    <location>
        <begin position="12"/>
        <end position="107"/>
    </location>
</feature>
<dbReference type="Gene3D" id="1.10.10.10">
    <property type="entry name" value="Winged helix-like DNA-binding domain superfamily/Winged helix DNA-binding domain"/>
    <property type="match status" value="1"/>
</dbReference>
<dbReference type="PROSITE" id="PS50987">
    <property type="entry name" value="HTH_ARSR_2"/>
    <property type="match status" value="1"/>
</dbReference>
<dbReference type="NCBIfam" id="NF033788">
    <property type="entry name" value="HTH_metalloreg"/>
    <property type="match status" value="1"/>
</dbReference>
<evidence type="ECO:0000313" key="5">
    <source>
        <dbReference type="EMBL" id="MDR7071075.1"/>
    </source>
</evidence>
<dbReference type="InterPro" id="IPR036388">
    <property type="entry name" value="WH-like_DNA-bd_sf"/>
</dbReference>
<dbReference type="CDD" id="cd00090">
    <property type="entry name" value="HTH_ARSR"/>
    <property type="match status" value="1"/>
</dbReference>
<dbReference type="SMART" id="SM00418">
    <property type="entry name" value="HTH_ARSR"/>
    <property type="match status" value="1"/>
</dbReference>
<reference evidence="5 6" key="1">
    <citation type="submission" date="2023-07" db="EMBL/GenBank/DDBJ databases">
        <title>Sorghum-associated microbial communities from plants grown in Nebraska, USA.</title>
        <authorList>
            <person name="Schachtman D."/>
        </authorList>
    </citation>
    <scope>NUCLEOTIDE SEQUENCE [LARGE SCALE GENOMIC DNA]</scope>
    <source>
        <strain evidence="5 6">BE211</strain>
    </source>
</reference>
<comment type="caution">
    <text evidence="5">The sequence shown here is derived from an EMBL/GenBank/DDBJ whole genome shotgun (WGS) entry which is preliminary data.</text>
</comment>
<protein>
    <submittedName>
        <fullName evidence="5">ArsR family transcriptional regulator</fullName>
    </submittedName>
</protein>
<dbReference type="Proteomes" id="UP001258181">
    <property type="component" value="Unassembled WGS sequence"/>
</dbReference>
<dbReference type="InterPro" id="IPR036390">
    <property type="entry name" value="WH_DNA-bd_sf"/>
</dbReference>
<keyword evidence="3" id="KW-0804">Transcription</keyword>
<sequence>MNKELPLLNDANANINFEKYEQKFKALADQQRLHIIHILAAKGSVCVCDLTPLIDMPQSKLSYHLKILLGAELITKEKRGTWNYYSLNVEEVKAILSDQLCCVFLPSCC</sequence>
<evidence type="ECO:0000256" key="3">
    <source>
        <dbReference type="ARBA" id="ARBA00023163"/>
    </source>
</evidence>
<keyword evidence="1" id="KW-0805">Transcription regulation</keyword>
<keyword evidence="6" id="KW-1185">Reference proteome</keyword>
<gene>
    <name evidence="5" type="ORF">J2X07_000050</name>
</gene>
<dbReference type="PANTHER" id="PTHR33154:SF18">
    <property type="entry name" value="ARSENICAL RESISTANCE OPERON REPRESSOR"/>
    <property type="match status" value="1"/>
</dbReference>
<evidence type="ECO:0000259" key="4">
    <source>
        <dbReference type="PROSITE" id="PS50987"/>
    </source>
</evidence>
<accession>A0ABU1TV49</accession>
<keyword evidence="2" id="KW-0238">DNA-binding</keyword>
<dbReference type="EMBL" id="JAVDWA010000001">
    <property type="protein sequence ID" value="MDR7071075.1"/>
    <property type="molecule type" value="Genomic_DNA"/>
</dbReference>
<organism evidence="5 6">
    <name type="scientific">Fictibacillus barbaricus</name>
    <dbReference type="NCBI Taxonomy" id="182136"/>
    <lineage>
        <taxon>Bacteria</taxon>
        <taxon>Bacillati</taxon>
        <taxon>Bacillota</taxon>
        <taxon>Bacilli</taxon>
        <taxon>Bacillales</taxon>
        <taxon>Fictibacillaceae</taxon>
        <taxon>Fictibacillus</taxon>
    </lineage>
</organism>
<evidence type="ECO:0000313" key="6">
    <source>
        <dbReference type="Proteomes" id="UP001258181"/>
    </source>
</evidence>
<dbReference type="InterPro" id="IPR051081">
    <property type="entry name" value="HTH_MetalResp_TranReg"/>
</dbReference>
<evidence type="ECO:0000256" key="1">
    <source>
        <dbReference type="ARBA" id="ARBA00023015"/>
    </source>
</evidence>
<dbReference type="SUPFAM" id="SSF46785">
    <property type="entry name" value="Winged helix' DNA-binding domain"/>
    <property type="match status" value="1"/>
</dbReference>
<dbReference type="InterPro" id="IPR001845">
    <property type="entry name" value="HTH_ArsR_DNA-bd_dom"/>
</dbReference>
<name>A0ABU1TV49_9BACL</name>
<dbReference type="PANTHER" id="PTHR33154">
    <property type="entry name" value="TRANSCRIPTIONAL REGULATOR, ARSR FAMILY"/>
    <property type="match status" value="1"/>
</dbReference>
<dbReference type="Pfam" id="PF01022">
    <property type="entry name" value="HTH_5"/>
    <property type="match status" value="1"/>
</dbReference>
<dbReference type="PRINTS" id="PR00778">
    <property type="entry name" value="HTHARSR"/>
</dbReference>
<proteinExistence type="predicted"/>